<dbReference type="EMBL" id="CP084930">
    <property type="protein sequence ID" value="USI71580.1"/>
    <property type="molecule type" value="Genomic_DNA"/>
</dbReference>
<accession>A0ABY4X3Z1</accession>
<proteinExistence type="predicted"/>
<dbReference type="PRINTS" id="PR00111">
    <property type="entry name" value="ABHYDROLASE"/>
</dbReference>
<evidence type="ECO:0000313" key="2">
    <source>
        <dbReference type="EMBL" id="USI71580.1"/>
    </source>
</evidence>
<keyword evidence="3" id="KW-1185">Reference proteome</keyword>
<evidence type="ECO:0000313" key="3">
    <source>
        <dbReference type="Proteomes" id="UP001056937"/>
    </source>
</evidence>
<dbReference type="PANTHER" id="PTHR43798">
    <property type="entry name" value="MONOACYLGLYCEROL LIPASE"/>
    <property type="match status" value="1"/>
</dbReference>
<evidence type="ECO:0000259" key="1">
    <source>
        <dbReference type="Pfam" id="PF12697"/>
    </source>
</evidence>
<feature type="domain" description="AB hydrolase-1" evidence="1">
    <location>
        <begin position="3"/>
        <end position="219"/>
    </location>
</feature>
<gene>
    <name evidence="2" type="ORF">LHA26_09540</name>
</gene>
<dbReference type="InterPro" id="IPR000073">
    <property type="entry name" value="AB_hydrolase_1"/>
</dbReference>
<organism evidence="2 3">
    <name type="scientific">Sphingomonas morindae</name>
    <dbReference type="NCBI Taxonomy" id="1541170"/>
    <lineage>
        <taxon>Bacteria</taxon>
        <taxon>Pseudomonadati</taxon>
        <taxon>Pseudomonadota</taxon>
        <taxon>Alphaproteobacteria</taxon>
        <taxon>Sphingomonadales</taxon>
        <taxon>Sphingomonadaceae</taxon>
        <taxon>Sphingomonas</taxon>
    </lineage>
</organism>
<sequence length="227" mass="24728">MQIVLIPGFMTDAALWDDIVPYLRRLGSVTHVDLSGTSTIREMADRVSSVMPDGAVLIGFSMGGYVARAVARTAPERVRALVLIATSARADTAQQAQRKAAAVRGIDPQRFHGLSQSAIRRSVHPDRCDDVLLIGRIREMSRRVGPEAFARQVSQMRSGDRDRLAAIRCPTLIVAADSDAIRSLEESRELQQGIIGATLQIVVSSGHMIPLERPAELAAIIVPWLTK</sequence>
<dbReference type="Proteomes" id="UP001056937">
    <property type="component" value="Chromosome 1"/>
</dbReference>
<dbReference type="RefSeq" id="WP_252165393.1">
    <property type="nucleotide sequence ID" value="NZ_CP084930.1"/>
</dbReference>
<dbReference type="Pfam" id="PF12697">
    <property type="entry name" value="Abhydrolase_6"/>
    <property type="match status" value="1"/>
</dbReference>
<protein>
    <submittedName>
        <fullName evidence="2">Alpha/beta hydrolase</fullName>
    </submittedName>
</protein>
<keyword evidence="2" id="KW-0378">Hydrolase</keyword>
<name>A0ABY4X3Z1_9SPHN</name>
<reference evidence="2" key="1">
    <citation type="journal article" date="2022" name="Toxins">
        <title>Genomic Analysis of Sphingopyxis sp. USTB-05 for Biodegrading Cyanobacterial Hepatotoxins.</title>
        <authorList>
            <person name="Liu C."/>
            <person name="Xu Q."/>
            <person name="Zhao Z."/>
            <person name="Zhang H."/>
            <person name="Liu X."/>
            <person name="Yin C."/>
            <person name="Liu Y."/>
            <person name="Yan H."/>
        </authorList>
    </citation>
    <scope>NUCLEOTIDE SEQUENCE</scope>
    <source>
        <strain evidence="2">NBD5</strain>
    </source>
</reference>
<dbReference type="Gene3D" id="3.40.50.1820">
    <property type="entry name" value="alpha/beta hydrolase"/>
    <property type="match status" value="1"/>
</dbReference>
<dbReference type="PANTHER" id="PTHR43798:SF29">
    <property type="entry name" value="AB HYDROLASE-1 DOMAIN-CONTAINING PROTEIN"/>
    <property type="match status" value="1"/>
</dbReference>
<dbReference type="SUPFAM" id="SSF53474">
    <property type="entry name" value="alpha/beta-Hydrolases"/>
    <property type="match status" value="1"/>
</dbReference>
<dbReference type="GO" id="GO:0016787">
    <property type="term" value="F:hydrolase activity"/>
    <property type="evidence" value="ECO:0007669"/>
    <property type="project" value="UniProtKB-KW"/>
</dbReference>
<dbReference type="InterPro" id="IPR050266">
    <property type="entry name" value="AB_hydrolase_sf"/>
</dbReference>
<dbReference type="InterPro" id="IPR029058">
    <property type="entry name" value="AB_hydrolase_fold"/>
</dbReference>